<keyword evidence="2" id="KW-0732">Signal</keyword>
<dbReference type="RefSeq" id="WP_238388973.1">
    <property type="nucleotide sequence ID" value="NZ_CP042914.1"/>
</dbReference>
<protein>
    <submittedName>
        <fullName evidence="3">Uncharacterized protein</fullName>
    </submittedName>
</protein>
<dbReference type="AlphaFoldDB" id="A0A5B9QR50"/>
<organism evidence="3 4">
    <name type="scientific">Roseimaritima ulvae</name>
    <dbReference type="NCBI Taxonomy" id="980254"/>
    <lineage>
        <taxon>Bacteria</taxon>
        <taxon>Pseudomonadati</taxon>
        <taxon>Planctomycetota</taxon>
        <taxon>Planctomycetia</taxon>
        <taxon>Pirellulales</taxon>
        <taxon>Pirellulaceae</taxon>
        <taxon>Roseimaritima</taxon>
    </lineage>
</organism>
<feature type="chain" id="PRO_5022796901" evidence="2">
    <location>
        <begin position="29"/>
        <end position="338"/>
    </location>
</feature>
<feature type="region of interest" description="Disordered" evidence="1">
    <location>
        <begin position="35"/>
        <end position="127"/>
    </location>
</feature>
<name>A0A5B9QR50_9BACT</name>
<dbReference type="KEGG" id="rul:UC8_23990"/>
<feature type="compositionally biased region" description="Polar residues" evidence="1">
    <location>
        <begin position="313"/>
        <end position="326"/>
    </location>
</feature>
<sequence precursor="true">MSCLRWMLCGLTAALFAAATGFALPALAQPPAQGFGSATDDPFGGANRAQADPFGGTAGDANDPFNAPKQVQADPFAAPVGKPAAPFADPRPALADPFGAPSLKPADSPAPGKPVTTYTPSSGSRDVERQIERALQAKASVSFVESPLYECIELLAEEHQIPILIDERSLEEIGLSRDVPITLNVKNISLRSCLRLMLSNLDLTYILKDEVLQITTLENAEQNLSTVVYRLDSTGLKANDARQLITRSIHSDTWETLGGPSSIQAMSSEDEQHHLLIVSTTRKTHEQIAELLQRLATEKVSGLQLLPPAGQAASPQGSVPASQSPAANADKGGRGSSN</sequence>
<evidence type="ECO:0000256" key="1">
    <source>
        <dbReference type="SAM" id="MobiDB-lite"/>
    </source>
</evidence>
<dbReference type="EMBL" id="CP042914">
    <property type="protein sequence ID" value="QEG40389.1"/>
    <property type="molecule type" value="Genomic_DNA"/>
</dbReference>
<evidence type="ECO:0000313" key="3">
    <source>
        <dbReference type="EMBL" id="QEG40389.1"/>
    </source>
</evidence>
<gene>
    <name evidence="3" type="ORF">UC8_23990</name>
</gene>
<evidence type="ECO:0000313" key="4">
    <source>
        <dbReference type="Proteomes" id="UP000325286"/>
    </source>
</evidence>
<dbReference type="Proteomes" id="UP000325286">
    <property type="component" value="Chromosome"/>
</dbReference>
<feature type="region of interest" description="Disordered" evidence="1">
    <location>
        <begin position="306"/>
        <end position="338"/>
    </location>
</feature>
<keyword evidence="4" id="KW-1185">Reference proteome</keyword>
<proteinExistence type="predicted"/>
<accession>A0A5B9QR50</accession>
<feature type="signal peptide" evidence="2">
    <location>
        <begin position="1"/>
        <end position="28"/>
    </location>
</feature>
<evidence type="ECO:0000256" key="2">
    <source>
        <dbReference type="SAM" id="SignalP"/>
    </source>
</evidence>
<reference evidence="3 4" key="1">
    <citation type="submission" date="2019-08" db="EMBL/GenBank/DDBJ databases">
        <title>Deep-cultivation of Planctomycetes and their phenomic and genomic characterization uncovers novel biology.</title>
        <authorList>
            <person name="Wiegand S."/>
            <person name="Jogler M."/>
            <person name="Boedeker C."/>
            <person name="Pinto D."/>
            <person name="Vollmers J."/>
            <person name="Rivas-Marin E."/>
            <person name="Kohn T."/>
            <person name="Peeters S.H."/>
            <person name="Heuer A."/>
            <person name="Rast P."/>
            <person name="Oberbeckmann S."/>
            <person name="Bunk B."/>
            <person name="Jeske O."/>
            <person name="Meyerdierks A."/>
            <person name="Storesund J.E."/>
            <person name="Kallscheuer N."/>
            <person name="Luecker S."/>
            <person name="Lage O.M."/>
            <person name="Pohl T."/>
            <person name="Merkel B.J."/>
            <person name="Hornburger P."/>
            <person name="Mueller R.-W."/>
            <person name="Bruemmer F."/>
            <person name="Labrenz M."/>
            <person name="Spormann A.M."/>
            <person name="Op den Camp H."/>
            <person name="Overmann J."/>
            <person name="Amann R."/>
            <person name="Jetten M.S.M."/>
            <person name="Mascher T."/>
            <person name="Medema M.H."/>
            <person name="Devos D.P."/>
            <person name="Kaster A.-K."/>
            <person name="Ovreas L."/>
            <person name="Rohde M."/>
            <person name="Galperin M.Y."/>
            <person name="Jogler C."/>
        </authorList>
    </citation>
    <scope>NUCLEOTIDE SEQUENCE [LARGE SCALE GENOMIC DNA]</scope>
    <source>
        <strain evidence="3 4">UC8</strain>
    </source>
</reference>